<dbReference type="SMART" id="SM00421">
    <property type="entry name" value="HTH_LUXR"/>
    <property type="match status" value="1"/>
</dbReference>
<dbReference type="AlphaFoldDB" id="A0A7I7UNW3"/>
<feature type="domain" description="HTH luxR-type" evidence="4">
    <location>
        <begin position="471"/>
        <end position="536"/>
    </location>
</feature>
<dbReference type="Pfam" id="PF00196">
    <property type="entry name" value="GerE"/>
    <property type="match status" value="1"/>
</dbReference>
<gene>
    <name evidence="5" type="ORF">MPUL_42830</name>
</gene>
<dbReference type="PANTHER" id="PTHR44688">
    <property type="entry name" value="DNA-BINDING TRANSCRIPTIONAL ACTIVATOR DEVR_DOSR"/>
    <property type="match status" value="1"/>
</dbReference>
<organism evidence="5 6">
    <name type="scientific">Mycolicibacterium pulveris</name>
    <name type="common">Mycobacterium pulveris</name>
    <dbReference type="NCBI Taxonomy" id="36813"/>
    <lineage>
        <taxon>Bacteria</taxon>
        <taxon>Bacillati</taxon>
        <taxon>Actinomycetota</taxon>
        <taxon>Actinomycetes</taxon>
        <taxon>Mycobacteriales</taxon>
        <taxon>Mycobacteriaceae</taxon>
        <taxon>Mycolicibacterium</taxon>
    </lineage>
</organism>
<dbReference type="Gene3D" id="1.10.10.10">
    <property type="entry name" value="Winged helix-like DNA-binding domain superfamily/Winged helix DNA-binding domain"/>
    <property type="match status" value="1"/>
</dbReference>
<dbReference type="GO" id="GO:0003677">
    <property type="term" value="F:DNA binding"/>
    <property type="evidence" value="ECO:0007669"/>
    <property type="project" value="UniProtKB-KW"/>
</dbReference>
<name>A0A7I7UNW3_MYCPV</name>
<dbReference type="PROSITE" id="PS50043">
    <property type="entry name" value="HTH_LUXR_2"/>
    <property type="match status" value="1"/>
</dbReference>
<dbReference type="CDD" id="cd06170">
    <property type="entry name" value="LuxR_C_like"/>
    <property type="match status" value="1"/>
</dbReference>
<keyword evidence="6" id="KW-1185">Reference proteome</keyword>
<keyword evidence="1" id="KW-0805">Transcription regulation</keyword>
<dbReference type="PRINTS" id="PR00038">
    <property type="entry name" value="HTHLUXR"/>
</dbReference>
<dbReference type="InterPro" id="IPR036388">
    <property type="entry name" value="WH-like_DNA-bd_sf"/>
</dbReference>
<dbReference type="InterPro" id="IPR011990">
    <property type="entry name" value="TPR-like_helical_dom_sf"/>
</dbReference>
<sequence>MTTRLDVASELLIAARNAHVRRDWRAAYEAFARAAEDTSLSVDDLDAMASAAWRLGRGKESLRVAERVFTQLARTDPPTAAMKAVDVALAWLTRGDVNIGRGWMNRARRLLDGEPVGTTHGYLAYLDAVVAVMNRDTALIGPRVTTLRELCAQVDSPALAALCHVAEGLEAMLDGRMAEAYGLIDEAMLPVLADEVPLEWAGDIYCIVLHHCHRLADLPRMRAWTQSMERWCNEFAGSATYGGVCDVHRLQVQAATEDFRLLESRLVTASHALEEVNSWAAGEGYYQLGEVRRRRGDAEGAFAAFGRARLLGVDPQPGEALLRCRVGDGDTAWTDLRVALAGLNQLDRMWLLRGAVEVALARGDVDEAESHCEELESGAAAFGTPGFRAWAAHARGAVLVRRGQPERALDVLEHALLEYRTQQCRYEIAQVYEWRALAHHALGDDETAAADTATAENIYTQLCVEPVEPCGPSAPGGLTKREIDILRRIAGGATNKQVAEQICISEKTVGRHLANIYAKLGVSSRTAALAWAHDNNLL</sequence>
<evidence type="ECO:0000256" key="2">
    <source>
        <dbReference type="ARBA" id="ARBA00023125"/>
    </source>
</evidence>
<dbReference type="GO" id="GO:0006355">
    <property type="term" value="P:regulation of DNA-templated transcription"/>
    <property type="evidence" value="ECO:0007669"/>
    <property type="project" value="InterPro"/>
</dbReference>
<evidence type="ECO:0000313" key="6">
    <source>
        <dbReference type="Proteomes" id="UP000467252"/>
    </source>
</evidence>
<accession>A0A7I7UNW3</accession>
<dbReference type="PROSITE" id="PS00622">
    <property type="entry name" value="HTH_LUXR_1"/>
    <property type="match status" value="1"/>
</dbReference>
<dbReference type="InterPro" id="IPR016032">
    <property type="entry name" value="Sig_transdc_resp-reg_C-effctor"/>
</dbReference>
<keyword evidence="3" id="KW-0804">Transcription</keyword>
<dbReference type="RefSeq" id="WP_163903723.1">
    <property type="nucleotide sequence ID" value="NZ_AP022599.1"/>
</dbReference>
<dbReference type="EMBL" id="AP022599">
    <property type="protein sequence ID" value="BBY83125.1"/>
    <property type="molecule type" value="Genomic_DNA"/>
</dbReference>
<evidence type="ECO:0000313" key="5">
    <source>
        <dbReference type="EMBL" id="BBY83125.1"/>
    </source>
</evidence>
<keyword evidence="2" id="KW-0238">DNA-binding</keyword>
<protein>
    <submittedName>
        <fullName evidence="5">Helix-turn-helix transcriptional regulator</fullName>
    </submittedName>
</protein>
<dbReference type="Gene3D" id="1.25.40.10">
    <property type="entry name" value="Tetratricopeptide repeat domain"/>
    <property type="match status" value="1"/>
</dbReference>
<dbReference type="InterPro" id="IPR000792">
    <property type="entry name" value="Tscrpt_reg_LuxR_C"/>
</dbReference>
<dbReference type="PANTHER" id="PTHR44688:SF16">
    <property type="entry name" value="DNA-BINDING TRANSCRIPTIONAL ACTIVATOR DEVR_DOSR"/>
    <property type="match status" value="1"/>
</dbReference>
<dbReference type="SUPFAM" id="SSF48452">
    <property type="entry name" value="TPR-like"/>
    <property type="match status" value="1"/>
</dbReference>
<evidence type="ECO:0000256" key="1">
    <source>
        <dbReference type="ARBA" id="ARBA00023015"/>
    </source>
</evidence>
<dbReference type="SUPFAM" id="SSF46894">
    <property type="entry name" value="C-terminal effector domain of the bipartite response regulators"/>
    <property type="match status" value="1"/>
</dbReference>
<evidence type="ECO:0000256" key="3">
    <source>
        <dbReference type="ARBA" id="ARBA00023163"/>
    </source>
</evidence>
<evidence type="ECO:0000259" key="4">
    <source>
        <dbReference type="PROSITE" id="PS50043"/>
    </source>
</evidence>
<dbReference type="Proteomes" id="UP000467252">
    <property type="component" value="Chromosome"/>
</dbReference>
<proteinExistence type="predicted"/>
<reference evidence="5 6" key="1">
    <citation type="journal article" date="2019" name="Emerg. Microbes Infect.">
        <title>Comprehensive subspecies identification of 175 nontuberculous mycobacteria species based on 7547 genomic profiles.</title>
        <authorList>
            <person name="Matsumoto Y."/>
            <person name="Kinjo T."/>
            <person name="Motooka D."/>
            <person name="Nabeya D."/>
            <person name="Jung N."/>
            <person name="Uechi K."/>
            <person name="Horii T."/>
            <person name="Iida T."/>
            <person name="Fujita J."/>
            <person name="Nakamura S."/>
        </authorList>
    </citation>
    <scope>NUCLEOTIDE SEQUENCE [LARGE SCALE GENOMIC DNA]</scope>
    <source>
        <strain evidence="5 6">JCM 6370</strain>
    </source>
</reference>